<sequence length="235" mass="24843">MAGRGQQLQLCGARSGQRSLEDPKIRIRTPDGVHLSDWDNDNSPQTDDGLDARITGFTASTTGYYYVTAYANGSGVGTYQISAVASTPSTTANSGSTTTTDISTDFDDAALLTVNGGAFASAIDALSDTDYFALNLEAGKTYEILVEATAQGNVDPYIYFFNPVLGLIAQNDDGGEGQVRSSPTLRPSRAPITCALMIMPQGQAAIRSPFRPQRRSLSPHRRAGMTAFSAATAVI</sequence>
<feature type="region of interest" description="Disordered" evidence="1">
    <location>
        <begin position="1"/>
        <end position="49"/>
    </location>
</feature>
<dbReference type="Proteomes" id="UP000592216">
    <property type="component" value="Unassembled WGS sequence"/>
</dbReference>
<dbReference type="AlphaFoldDB" id="A0A850QED4"/>
<protein>
    <recommendedName>
        <fullName evidence="4">Peptidase C-terminal archaeal/bacterial domain-containing protein</fullName>
    </recommendedName>
</protein>
<evidence type="ECO:0000313" key="3">
    <source>
        <dbReference type="Proteomes" id="UP000592216"/>
    </source>
</evidence>
<feature type="compositionally biased region" description="Basic and acidic residues" evidence="1">
    <location>
        <begin position="19"/>
        <end position="37"/>
    </location>
</feature>
<comment type="caution">
    <text evidence="2">The sequence shown here is derived from an EMBL/GenBank/DDBJ whole genome shotgun (WGS) entry which is preliminary data.</text>
</comment>
<evidence type="ECO:0000313" key="2">
    <source>
        <dbReference type="EMBL" id="NVO24775.1"/>
    </source>
</evidence>
<accession>A0A850QED4</accession>
<reference evidence="2 3" key="1">
    <citation type="submission" date="2020-04" db="EMBL/GenBank/DDBJ databases">
        <title>Donghicola sp., a member of the Rhodobacteraceae family isolated from mangrove forest in Thailand.</title>
        <authorList>
            <person name="Charoenyingcharoen P."/>
            <person name="Yukphan P."/>
        </authorList>
    </citation>
    <scope>NUCLEOTIDE SEQUENCE [LARGE SCALE GENOMIC DNA]</scope>
    <source>
        <strain evidence="2 3">B5-SW-15</strain>
    </source>
</reference>
<evidence type="ECO:0008006" key="4">
    <source>
        <dbReference type="Google" id="ProtNLM"/>
    </source>
</evidence>
<dbReference type="RefSeq" id="WP_177158409.1">
    <property type="nucleotide sequence ID" value="NZ_JABCJE010000008.1"/>
</dbReference>
<dbReference type="Gene3D" id="2.60.120.380">
    <property type="match status" value="1"/>
</dbReference>
<organism evidence="2 3">
    <name type="scientific">Donghicola mangrovi</name>
    <dbReference type="NCBI Taxonomy" id="2729614"/>
    <lineage>
        <taxon>Bacteria</taxon>
        <taxon>Pseudomonadati</taxon>
        <taxon>Pseudomonadota</taxon>
        <taxon>Alphaproteobacteria</taxon>
        <taxon>Rhodobacterales</taxon>
        <taxon>Roseobacteraceae</taxon>
        <taxon>Donghicola</taxon>
    </lineage>
</organism>
<evidence type="ECO:0000256" key="1">
    <source>
        <dbReference type="SAM" id="MobiDB-lite"/>
    </source>
</evidence>
<dbReference type="EMBL" id="JABCJE010000008">
    <property type="protein sequence ID" value="NVO24775.1"/>
    <property type="molecule type" value="Genomic_DNA"/>
</dbReference>
<proteinExistence type="predicted"/>
<name>A0A850QED4_9RHOB</name>
<gene>
    <name evidence="2" type="ORF">HJ536_15525</name>
</gene>